<dbReference type="SUPFAM" id="SSF48619">
    <property type="entry name" value="Phospholipase A2, PLA2"/>
    <property type="match status" value="1"/>
</dbReference>
<dbReference type="EMBL" id="JBJQND010000002">
    <property type="protein sequence ID" value="KAL3884329.1"/>
    <property type="molecule type" value="Genomic_DNA"/>
</dbReference>
<evidence type="ECO:0000313" key="5">
    <source>
        <dbReference type="EMBL" id="KAL3884301.1"/>
    </source>
</evidence>
<sequence>MYLLSTTLKIYVWLLLLDAAYSDAQVGRRIFLQSQTRGLEIIYGVNDTLENCFIAKNENPTDQSYAATLPTSFIPVSETLMASVTESCDVFQRDLKGSLKPRRKRFIIYPGTKWCGIGNIAKHDFDFGRYTFTDSCCRMHDSCPVSIGPFKTLMGLTNLGLFTSSDCKCEADFYHCLKSSHEPAAEEIGDIYFNIIRPDCISFAPSLICTSRSKLTGKCMVAHPQLDLPRNPQFVPLPFSF</sequence>
<name>A0ABD3XDE2_SINWO</name>
<protein>
    <recommendedName>
        <fullName evidence="4">Phospholipase A2-like central domain-containing protein</fullName>
    </recommendedName>
</protein>
<organism evidence="5 7">
    <name type="scientific">Sinanodonta woodiana</name>
    <name type="common">Chinese pond mussel</name>
    <name type="synonym">Anodonta woodiana</name>
    <dbReference type="NCBI Taxonomy" id="1069815"/>
    <lineage>
        <taxon>Eukaryota</taxon>
        <taxon>Metazoa</taxon>
        <taxon>Spiralia</taxon>
        <taxon>Lophotrochozoa</taxon>
        <taxon>Mollusca</taxon>
        <taxon>Bivalvia</taxon>
        <taxon>Autobranchia</taxon>
        <taxon>Heteroconchia</taxon>
        <taxon>Palaeoheterodonta</taxon>
        <taxon>Unionida</taxon>
        <taxon>Unionoidea</taxon>
        <taxon>Unionidae</taxon>
        <taxon>Unioninae</taxon>
        <taxon>Sinanodonta</taxon>
    </lineage>
</organism>
<dbReference type="InterPro" id="IPR016090">
    <property type="entry name" value="PLA2-like_dom"/>
</dbReference>
<evidence type="ECO:0000313" key="7">
    <source>
        <dbReference type="Proteomes" id="UP001634394"/>
    </source>
</evidence>
<feature type="chain" id="PRO_5044725262" description="Phospholipase A2-like central domain-containing protein" evidence="3">
    <location>
        <begin position="25"/>
        <end position="241"/>
    </location>
</feature>
<comment type="caution">
    <text evidence="5">The sequence shown here is derived from an EMBL/GenBank/DDBJ whole genome shotgun (WGS) entry which is preliminary data.</text>
</comment>
<dbReference type="Gene3D" id="1.20.90.10">
    <property type="entry name" value="Phospholipase A2 domain"/>
    <property type="match status" value="1"/>
</dbReference>
<feature type="domain" description="Phospholipase A2-like central" evidence="4">
    <location>
        <begin position="108"/>
        <end position="202"/>
    </location>
</feature>
<gene>
    <name evidence="5" type="ORF">ACJMK2_024449</name>
    <name evidence="6" type="ORF">ACJMK2_024476</name>
</gene>
<dbReference type="Proteomes" id="UP001634394">
    <property type="component" value="Unassembled WGS sequence"/>
</dbReference>
<feature type="signal peptide" evidence="3">
    <location>
        <begin position="1"/>
        <end position="24"/>
    </location>
</feature>
<evidence type="ECO:0000256" key="3">
    <source>
        <dbReference type="SAM" id="SignalP"/>
    </source>
</evidence>
<evidence type="ECO:0000256" key="1">
    <source>
        <dbReference type="ARBA" id="ARBA00004613"/>
    </source>
</evidence>
<dbReference type="Pfam" id="PF05826">
    <property type="entry name" value="Phospholip_A2_2"/>
    <property type="match status" value="1"/>
</dbReference>
<dbReference type="InterPro" id="IPR036444">
    <property type="entry name" value="PLipase_A2_dom_sf"/>
</dbReference>
<dbReference type="PROSITE" id="PS00118">
    <property type="entry name" value="PA2_HIS"/>
    <property type="match status" value="1"/>
</dbReference>
<reference evidence="5 7" key="1">
    <citation type="submission" date="2024-11" db="EMBL/GenBank/DDBJ databases">
        <title>Chromosome-level genome assembly of the freshwater bivalve Anodonta woodiana.</title>
        <authorList>
            <person name="Chen X."/>
        </authorList>
    </citation>
    <scope>NUCLEOTIDE SEQUENCE [LARGE SCALE GENOMIC DNA]</scope>
    <source>
        <strain evidence="5">MN2024</strain>
        <tissue evidence="5">Gills</tissue>
    </source>
</reference>
<dbReference type="PANTHER" id="PTHR12253">
    <property type="entry name" value="RH14732P"/>
    <property type="match status" value="1"/>
</dbReference>
<keyword evidence="2" id="KW-0964">Secreted</keyword>
<evidence type="ECO:0000256" key="2">
    <source>
        <dbReference type="ARBA" id="ARBA00022525"/>
    </source>
</evidence>
<proteinExistence type="predicted"/>
<accession>A0ABD3XDE2</accession>
<keyword evidence="3" id="KW-0732">Signal</keyword>
<evidence type="ECO:0000313" key="6">
    <source>
        <dbReference type="EMBL" id="KAL3884329.1"/>
    </source>
</evidence>
<dbReference type="EMBL" id="JBJQND010000002">
    <property type="protein sequence ID" value="KAL3884301.1"/>
    <property type="molecule type" value="Genomic_DNA"/>
</dbReference>
<dbReference type="InterPro" id="IPR033113">
    <property type="entry name" value="PLA2_histidine"/>
</dbReference>
<dbReference type="AlphaFoldDB" id="A0ABD3XDE2"/>
<dbReference type="GO" id="GO:0005576">
    <property type="term" value="C:extracellular region"/>
    <property type="evidence" value="ECO:0007669"/>
    <property type="project" value="UniProtKB-SubCell"/>
</dbReference>
<evidence type="ECO:0000259" key="4">
    <source>
        <dbReference type="Pfam" id="PF05826"/>
    </source>
</evidence>
<comment type="subcellular location">
    <subcellularLocation>
        <location evidence="1">Secreted</location>
    </subcellularLocation>
</comment>
<keyword evidence="7" id="KW-1185">Reference proteome</keyword>